<evidence type="ECO:0000313" key="3">
    <source>
        <dbReference type="EMBL" id="TEB27137.1"/>
    </source>
</evidence>
<dbReference type="SUPFAM" id="SSF54637">
    <property type="entry name" value="Thioesterase/thiol ester dehydrase-isomerase"/>
    <property type="match status" value="1"/>
</dbReference>
<dbReference type="CDD" id="cd00586">
    <property type="entry name" value="4HBT"/>
    <property type="match status" value="1"/>
</dbReference>
<protein>
    <recommendedName>
        <fullName evidence="5">Thioesterase/thiol ester dehydrase-isomerase</fullName>
    </recommendedName>
</protein>
<sequence>MASFDLATVTRGVRALQVLDVSRIVGLLRGIPTALKYLVMFVFLLNIKSWPLGWHFRIWRPALLRQFQHRMLKLRTMFYSKEKQIRLEDEWYNSITPIGAHPLEKEVSYRAWASLDESDFNGHLSNSSYAKTLDAVRFKAAIVYFPNLFRERGWIPLAATHFHFIREIPILAPYEIRSRIVAWDQKWFYIVHRFVTKPKKNAKKQIAATPTATVSRTAVGPEELSGNGTPVTSASTNSEGRSSSPCRTSSRPRSTTARLCIPSSAQQLCFKVGRITIPPELIFAINGFSGVPGDEAKPFTATNPPPHWETVEAMALKSLGKGGGRRPMADFLEGWLEGRAGGEEVVDPSLRPDSREAQRQPRSGRSVEEGLGRREAF</sequence>
<accession>A0A4Y7SZ50</accession>
<name>A0A4Y7SZ50_COPMI</name>
<dbReference type="AlphaFoldDB" id="A0A4Y7SZ50"/>
<evidence type="ECO:0000256" key="2">
    <source>
        <dbReference type="SAM" id="MobiDB-lite"/>
    </source>
</evidence>
<dbReference type="OrthoDB" id="265761at2759"/>
<proteinExistence type="inferred from homology"/>
<keyword evidence="4" id="KW-1185">Reference proteome</keyword>
<feature type="compositionally biased region" description="Polar residues" evidence="2">
    <location>
        <begin position="226"/>
        <end position="240"/>
    </location>
</feature>
<comment type="caution">
    <text evidence="3">The sequence shown here is derived from an EMBL/GenBank/DDBJ whole genome shotgun (WGS) entry which is preliminary data.</text>
</comment>
<comment type="similarity">
    <text evidence="1">Belongs to the lcsJ thioesterase family.</text>
</comment>
<evidence type="ECO:0008006" key="5">
    <source>
        <dbReference type="Google" id="ProtNLM"/>
    </source>
</evidence>
<dbReference type="InterPro" id="IPR051490">
    <property type="entry name" value="THEM6_lcsJ_thioesterase"/>
</dbReference>
<evidence type="ECO:0000313" key="4">
    <source>
        <dbReference type="Proteomes" id="UP000298030"/>
    </source>
</evidence>
<dbReference type="Pfam" id="PF13279">
    <property type="entry name" value="4HBT_2"/>
    <property type="match status" value="1"/>
</dbReference>
<evidence type="ECO:0000256" key="1">
    <source>
        <dbReference type="ARBA" id="ARBA00038476"/>
    </source>
</evidence>
<feature type="region of interest" description="Disordered" evidence="2">
    <location>
        <begin position="205"/>
        <end position="257"/>
    </location>
</feature>
<dbReference type="InterPro" id="IPR029069">
    <property type="entry name" value="HotDog_dom_sf"/>
</dbReference>
<dbReference type="Proteomes" id="UP000298030">
    <property type="component" value="Unassembled WGS sequence"/>
</dbReference>
<reference evidence="3 4" key="1">
    <citation type="journal article" date="2019" name="Nat. Ecol. Evol.">
        <title>Megaphylogeny resolves global patterns of mushroom evolution.</title>
        <authorList>
            <person name="Varga T."/>
            <person name="Krizsan K."/>
            <person name="Foldi C."/>
            <person name="Dima B."/>
            <person name="Sanchez-Garcia M."/>
            <person name="Sanchez-Ramirez S."/>
            <person name="Szollosi G.J."/>
            <person name="Szarkandi J.G."/>
            <person name="Papp V."/>
            <person name="Albert L."/>
            <person name="Andreopoulos W."/>
            <person name="Angelini C."/>
            <person name="Antonin V."/>
            <person name="Barry K.W."/>
            <person name="Bougher N.L."/>
            <person name="Buchanan P."/>
            <person name="Buyck B."/>
            <person name="Bense V."/>
            <person name="Catcheside P."/>
            <person name="Chovatia M."/>
            <person name="Cooper J."/>
            <person name="Damon W."/>
            <person name="Desjardin D."/>
            <person name="Finy P."/>
            <person name="Geml J."/>
            <person name="Haridas S."/>
            <person name="Hughes K."/>
            <person name="Justo A."/>
            <person name="Karasinski D."/>
            <person name="Kautmanova I."/>
            <person name="Kiss B."/>
            <person name="Kocsube S."/>
            <person name="Kotiranta H."/>
            <person name="LaButti K.M."/>
            <person name="Lechner B.E."/>
            <person name="Liimatainen K."/>
            <person name="Lipzen A."/>
            <person name="Lukacs Z."/>
            <person name="Mihaltcheva S."/>
            <person name="Morgado L.N."/>
            <person name="Niskanen T."/>
            <person name="Noordeloos M.E."/>
            <person name="Ohm R.A."/>
            <person name="Ortiz-Santana B."/>
            <person name="Ovrebo C."/>
            <person name="Racz N."/>
            <person name="Riley R."/>
            <person name="Savchenko A."/>
            <person name="Shiryaev A."/>
            <person name="Soop K."/>
            <person name="Spirin V."/>
            <person name="Szebenyi C."/>
            <person name="Tomsovsky M."/>
            <person name="Tulloss R.E."/>
            <person name="Uehling J."/>
            <person name="Grigoriev I.V."/>
            <person name="Vagvolgyi C."/>
            <person name="Papp T."/>
            <person name="Martin F.M."/>
            <person name="Miettinen O."/>
            <person name="Hibbett D.S."/>
            <person name="Nagy L.G."/>
        </authorList>
    </citation>
    <scope>NUCLEOTIDE SEQUENCE [LARGE SCALE GENOMIC DNA]</scope>
    <source>
        <strain evidence="3 4">FP101781</strain>
    </source>
</reference>
<feature type="region of interest" description="Disordered" evidence="2">
    <location>
        <begin position="342"/>
        <end position="377"/>
    </location>
</feature>
<feature type="compositionally biased region" description="Low complexity" evidence="2">
    <location>
        <begin position="241"/>
        <end position="256"/>
    </location>
</feature>
<dbReference type="PANTHER" id="PTHR12475">
    <property type="match status" value="1"/>
</dbReference>
<organism evidence="3 4">
    <name type="scientific">Coprinellus micaceus</name>
    <name type="common">Glistening ink-cap mushroom</name>
    <name type="synonym">Coprinus micaceus</name>
    <dbReference type="NCBI Taxonomy" id="71717"/>
    <lineage>
        <taxon>Eukaryota</taxon>
        <taxon>Fungi</taxon>
        <taxon>Dikarya</taxon>
        <taxon>Basidiomycota</taxon>
        <taxon>Agaricomycotina</taxon>
        <taxon>Agaricomycetes</taxon>
        <taxon>Agaricomycetidae</taxon>
        <taxon>Agaricales</taxon>
        <taxon>Agaricineae</taxon>
        <taxon>Psathyrellaceae</taxon>
        <taxon>Coprinellus</taxon>
    </lineage>
</organism>
<gene>
    <name evidence="3" type="ORF">FA13DRAFT_960169</name>
</gene>
<dbReference type="PANTHER" id="PTHR12475:SF4">
    <property type="entry name" value="PROTEIN THEM6"/>
    <property type="match status" value="1"/>
</dbReference>
<dbReference type="EMBL" id="QPFP01000042">
    <property type="protein sequence ID" value="TEB27137.1"/>
    <property type="molecule type" value="Genomic_DNA"/>
</dbReference>
<feature type="compositionally biased region" description="Basic and acidic residues" evidence="2">
    <location>
        <begin position="350"/>
        <end position="377"/>
    </location>
</feature>
<dbReference type="Gene3D" id="3.10.129.10">
    <property type="entry name" value="Hotdog Thioesterase"/>
    <property type="match status" value="1"/>
</dbReference>